<evidence type="ECO:0000259" key="4">
    <source>
        <dbReference type="Pfam" id="PF03486"/>
    </source>
</evidence>
<keyword evidence="2" id="KW-0285">Flavoprotein</keyword>
<dbReference type="OrthoDB" id="9773233at2"/>
<sequence>MKQFDVIVIGAGAAGLMAAGRAAEKGARVLVLEKMKREGRKLLITGKGRCNITNDLAVSEFIKHVYPNGRFLRNAFNRFYSQDVLQLLEQYGVETVLERGGRYYPKSQKAADVVRALKKWIDELGVEVRFGQQVYELLLENNAIKGVRCNQERFDCEKIIIATGGKSYPATGSTGDGYCLAEAVGHTIENIRPALVPLTVESKVPGKLESLNLRNINAILWIDGKKAAEQFGEMTFISRGLDGPVILTLSRAAVDALNHKRKVVVTIDLKPALDEKKLDNRFLRDLDANGKKKFRNVFSDWLPAALVPVFMEELKLDGEKECSQVSASERKAIRKLFKNWTFKITGHRPWEEAIVTAGGVATSEVSPKTMESKLIAGLHFAGEVLDLDAETGGFNLQIAWSTGWVAGDAVK</sequence>
<dbReference type="RefSeq" id="WP_057952122.1">
    <property type="nucleotide sequence ID" value="NZ_CP013118.1"/>
</dbReference>
<dbReference type="Gene3D" id="3.50.50.60">
    <property type="entry name" value="FAD/NAD(P)-binding domain"/>
    <property type="match status" value="1"/>
</dbReference>
<evidence type="ECO:0000313" key="7">
    <source>
        <dbReference type="Proteomes" id="UP000064893"/>
    </source>
</evidence>
<reference evidence="6 7" key="1">
    <citation type="submission" date="2015-11" db="EMBL/GenBank/DDBJ databases">
        <title>Description and complete genome sequence of a novel strain predominating in hypersaline microbial mats and representing a new family of the Bacteriodetes phylum.</title>
        <authorList>
            <person name="Spring S."/>
            <person name="Bunk B."/>
            <person name="Sproer C."/>
            <person name="Klenk H.-P."/>
        </authorList>
    </citation>
    <scope>NUCLEOTIDE SEQUENCE [LARGE SCALE GENOMIC DNA]</scope>
    <source>
        <strain evidence="6 7">L21-Spi-D4</strain>
    </source>
</reference>
<dbReference type="Pfam" id="PF03486">
    <property type="entry name" value="HI0933_like"/>
    <property type="match status" value="1"/>
</dbReference>
<evidence type="ECO:0000256" key="1">
    <source>
        <dbReference type="ARBA" id="ARBA00001974"/>
    </source>
</evidence>
<protein>
    <submittedName>
        <fullName evidence="6">Tricarballylate dehydrogenase</fullName>
    </submittedName>
</protein>
<comment type="cofactor">
    <cofactor evidence="1">
        <name>FAD</name>
        <dbReference type="ChEBI" id="CHEBI:57692"/>
    </cofactor>
</comment>
<dbReference type="PATRIC" id="fig|1307839.3.peg.971"/>
<dbReference type="EMBL" id="CP013118">
    <property type="protein sequence ID" value="ALO14587.1"/>
    <property type="molecule type" value="Genomic_DNA"/>
</dbReference>
<name>A0A0S2HX18_9BACT</name>
<dbReference type="KEGG" id="blq:L21SP5_00920"/>
<dbReference type="PANTHER" id="PTHR42887">
    <property type="entry name" value="OS12G0638800 PROTEIN"/>
    <property type="match status" value="1"/>
</dbReference>
<dbReference type="Gene3D" id="1.10.8.260">
    <property type="entry name" value="HI0933 insert domain-like"/>
    <property type="match status" value="1"/>
</dbReference>
<dbReference type="AlphaFoldDB" id="A0A0S2HX18"/>
<dbReference type="InterPro" id="IPR057661">
    <property type="entry name" value="RsdA/BaiN/AoA(So)_Rossmann"/>
</dbReference>
<evidence type="ECO:0000256" key="2">
    <source>
        <dbReference type="ARBA" id="ARBA00022630"/>
    </source>
</evidence>
<dbReference type="SUPFAM" id="SSF160996">
    <property type="entry name" value="HI0933 insert domain-like"/>
    <property type="match status" value="1"/>
</dbReference>
<dbReference type="InterPro" id="IPR055178">
    <property type="entry name" value="RsdA/BaiN/AoA(So)-like_dom"/>
</dbReference>
<gene>
    <name evidence="6" type="ORF">L21SP5_00920</name>
</gene>
<evidence type="ECO:0000259" key="5">
    <source>
        <dbReference type="Pfam" id="PF22780"/>
    </source>
</evidence>
<dbReference type="NCBIfam" id="TIGR00275">
    <property type="entry name" value="aminoacetone oxidase family FAD-binding enzyme"/>
    <property type="match status" value="1"/>
</dbReference>
<dbReference type="Proteomes" id="UP000064893">
    <property type="component" value="Chromosome"/>
</dbReference>
<feature type="domain" description="RsdA/BaiN/AoA(So)-like Rossmann fold-like" evidence="4">
    <location>
        <begin position="5"/>
        <end position="408"/>
    </location>
</feature>
<organism evidence="6 7">
    <name type="scientific">Salinivirga cyanobacteriivorans</name>
    <dbReference type="NCBI Taxonomy" id="1307839"/>
    <lineage>
        <taxon>Bacteria</taxon>
        <taxon>Pseudomonadati</taxon>
        <taxon>Bacteroidota</taxon>
        <taxon>Bacteroidia</taxon>
        <taxon>Bacteroidales</taxon>
        <taxon>Salinivirgaceae</taxon>
        <taxon>Salinivirga</taxon>
    </lineage>
</organism>
<accession>A0A0S2HX18</accession>
<dbReference type="PANTHER" id="PTHR42887:SF2">
    <property type="entry name" value="OS12G0638800 PROTEIN"/>
    <property type="match status" value="1"/>
</dbReference>
<feature type="domain" description="RsdA/BaiN/AoA(So)-like insert" evidence="5">
    <location>
        <begin position="192"/>
        <end position="355"/>
    </location>
</feature>
<keyword evidence="3" id="KW-0274">FAD</keyword>
<dbReference type="Gene3D" id="2.40.30.10">
    <property type="entry name" value="Translation factors"/>
    <property type="match status" value="1"/>
</dbReference>
<dbReference type="InterPro" id="IPR004792">
    <property type="entry name" value="BaiN-like"/>
</dbReference>
<dbReference type="Pfam" id="PF22780">
    <property type="entry name" value="HI0933_like_1st"/>
    <property type="match status" value="1"/>
</dbReference>
<evidence type="ECO:0000256" key="3">
    <source>
        <dbReference type="ARBA" id="ARBA00022827"/>
    </source>
</evidence>
<dbReference type="SUPFAM" id="SSF51905">
    <property type="entry name" value="FAD/NAD(P)-binding domain"/>
    <property type="match status" value="1"/>
</dbReference>
<dbReference type="InterPro" id="IPR036188">
    <property type="entry name" value="FAD/NAD-bd_sf"/>
</dbReference>
<dbReference type="PRINTS" id="PR00411">
    <property type="entry name" value="PNDRDTASEI"/>
</dbReference>
<dbReference type="InterPro" id="IPR023166">
    <property type="entry name" value="BaiN-like_dom_sf"/>
</dbReference>
<keyword evidence="7" id="KW-1185">Reference proteome</keyword>
<dbReference type="PRINTS" id="PR00368">
    <property type="entry name" value="FADPNR"/>
</dbReference>
<proteinExistence type="predicted"/>
<evidence type="ECO:0000313" key="6">
    <source>
        <dbReference type="EMBL" id="ALO14587.1"/>
    </source>
</evidence>